<reference evidence="3" key="1">
    <citation type="submission" date="2021-12" db="EMBL/GenBank/DDBJ databases">
        <authorList>
            <person name="Rodrigo-Torres L."/>
            <person name="Arahal R. D."/>
            <person name="Lucena T."/>
        </authorList>
    </citation>
    <scope>NUCLEOTIDE SEQUENCE</scope>
    <source>
        <strain evidence="3">CECT 8419</strain>
    </source>
</reference>
<dbReference type="Pfam" id="PF00581">
    <property type="entry name" value="Rhodanese"/>
    <property type="match status" value="1"/>
</dbReference>
<name>A0ABN8F4L3_9BACT</name>
<sequence>MRFLLYCLLLLTASCATQRPAASAVVVPERSTAIPQITPQEALRAVQSDTLLLDVREPEELAAVRYGVDAQLDIPLSELPDRLDEVPRDRPIIVACQSGGRSTRAIQLLQDAGFTQLLNLDGGLGAWEAAGLPVERGE</sequence>
<dbReference type="CDD" id="cd00158">
    <property type="entry name" value="RHOD"/>
    <property type="match status" value="1"/>
</dbReference>
<feature type="signal peptide" evidence="1">
    <location>
        <begin position="1"/>
        <end position="21"/>
    </location>
</feature>
<evidence type="ECO:0000259" key="2">
    <source>
        <dbReference type="PROSITE" id="PS50206"/>
    </source>
</evidence>
<dbReference type="InterPro" id="IPR036873">
    <property type="entry name" value="Rhodanese-like_dom_sf"/>
</dbReference>
<comment type="caution">
    <text evidence="3">The sequence shown here is derived from an EMBL/GenBank/DDBJ whole genome shotgun (WGS) entry which is preliminary data.</text>
</comment>
<dbReference type="GO" id="GO:0004792">
    <property type="term" value="F:thiosulfate-cyanide sulfurtransferase activity"/>
    <property type="evidence" value="ECO:0007669"/>
    <property type="project" value="UniProtKB-EC"/>
</dbReference>
<dbReference type="Gene3D" id="3.40.250.10">
    <property type="entry name" value="Rhodanese-like domain"/>
    <property type="match status" value="1"/>
</dbReference>
<dbReference type="SUPFAM" id="SSF52821">
    <property type="entry name" value="Rhodanese/Cell cycle control phosphatase"/>
    <property type="match status" value="1"/>
</dbReference>
<keyword evidence="3" id="KW-0808">Transferase</keyword>
<dbReference type="PROSITE" id="PS51257">
    <property type="entry name" value="PROKAR_LIPOPROTEIN"/>
    <property type="match status" value="1"/>
</dbReference>
<keyword evidence="4" id="KW-1185">Reference proteome</keyword>
<evidence type="ECO:0000313" key="3">
    <source>
        <dbReference type="EMBL" id="CAH0999060.1"/>
    </source>
</evidence>
<protein>
    <submittedName>
        <fullName evidence="3">Thiosulfate sulfurtransferase GlpE</fullName>
        <ecNumber evidence="3">2.8.1.1</ecNumber>
    </submittedName>
</protein>
<evidence type="ECO:0000256" key="1">
    <source>
        <dbReference type="SAM" id="SignalP"/>
    </source>
</evidence>
<dbReference type="SMART" id="SM00450">
    <property type="entry name" value="RHOD"/>
    <property type="match status" value="1"/>
</dbReference>
<gene>
    <name evidence="3" type="primary">glpE_1</name>
    <name evidence="3" type="ORF">LEM8419_00355</name>
</gene>
<dbReference type="EMBL" id="CAKLPZ010000001">
    <property type="protein sequence ID" value="CAH0999060.1"/>
    <property type="molecule type" value="Genomic_DNA"/>
</dbReference>
<dbReference type="RefSeq" id="WP_238749257.1">
    <property type="nucleotide sequence ID" value="NZ_CAKLPZ010000001.1"/>
</dbReference>
<keyword evidence="1" id="KW-0732">Signal</keyword>
<organism evidence="3 4">
    <name type="scientific">Neolewinella maritima</name>
    <dbReference type="NCBI Taxonomy" id="1383882"/>
    <lineage>
        <taxon>Bacteria</taxon>
        <taxon>Pseudomonadati</taxon>
        <taxon>Bacteroidota</taxon>
        <taxon>Saprospiria</taxon>
        <taxon>Saprospirales</taxon>
        <taxon>Lewinellaceae</taxon>
        <taxon>Neolewinella</taxon>
    </lineage>
</organism>
<dbReference type="InterPro" id="IPR001763">
    <property type="entry name" value="Rhodanese-like_dom"/>
</dbReference>
<proteinExistence type="predicted"/>
<feature type="chain" id="PRO_5046412355" evidence="1">
    <location>
        <begin position="22"/>
        <end position="138"/>
    </location>
</feature>
<dbReference type="InterPro" id="IPR050229">
    <property type="entry name" value="GlpE_sulfurtransferase"/>
</dbReference>
<dbReference type="PROSITE" id="PS50206">
    <property type="entry name" value="RHODANESE_3"/>
    <property type="match status" value="1"/>
</dbReference>
<feature type="domain" description="Rhodanese" evidence="2">
    <location>
        <begin position="46"/>
        <end position="136"/>
    </location>
</feature>
<dbReference type="PANTHER" id="PTHR43031">
    <property type="entry name" value="FAD-DEPENDENT OXIDOREDUCTASE"/>
    <property type="match status" value="1"/>
</dbReference>
<dbReference type="PANTHER" id="PTHR43031:SF1">
    <property type="entry name" value="PYRIDINE NUCLEOTIDE-DISULPHIDE OXIDOREDUCTASE"/>
    <property type="match status" value="1"/>
</dbReference>
<dbReference type="Proteomes" id="UP000837803">
    <property type="component" value="Unassembled WGS sequence"/>
</dbReference>
<dbReference type="EC" id="2.8.1.1" evidence="3"/>
<accession>A0ABN8F4L3</accession>
<evidence type="ECO:0000313" key="4">
    <source>
        <dbReference type="Proteomes" id="UP000837803"/>
    </source>
</evidence>